<dbReference type="Proteomes" id="UP000244450">
    <property type="component" value="Unassembled WGS sequence"/>
</dbReference>
<gene>
    <name evidence="1" type="ORF">DCC81_23375</name>
</gene>
<keyword evidence="2" id="KW-1185">Reference proteome</keyword>
<comment type="caution">
    <text evidence="1">The sequence shown here is derived from an EMBL/GenBank/DDBJ whole genome shotgun (WGS) entry which is preliminary data.</text>
</comment>
<reference evidence="1 2" key="1">
    <citation type="submission" date="2018-04" db="EMBL/GenBank/DDBJ databases">
        <title>Chitinophaga fuyangensis sp. nov., isolated from soil in a chemical factory.</title>
        <authorList>
            <person name="Chen K."/>
        </authorList>
    </citation>
    <scope>NUCLEOTIDE SEQUENCE [LARGE SCALE GENOMIC DNA]</scope>
    <source>
        <strain evidence="1 2">LY-1</strain>
    </source>
</reference>
<accession>A0A2T7BE72</accession>
<dbReference type="Pfam" id="PF22028">
    <property type="entry name" value="DUF6934"/>
    <property type="match status" value="1"/>
</dbReference>
<evidence type="ECO:0000313" key="1">
    <source>
        <dbReference type="EMBL" id="PUZ23330.1"/>
    </source>
</evidence>
<dbReference type="AlphaFoldDB" id="A0A2T7BE72"/>
<evidence type="ECO:0000313" key="2">
    <source>
        <dbReference type="Proteomes" id="UP000244450"/>
    </source>
</evidence>
<organism evidence="1 2">
    <name type="scientific">Chitinophaga parva</name>
    <dbReference type="NCBI Taxonomy" id="2169414"/>
    <lineage>
        <taxon>Bacteria</taxon>
        <taxon>Pseudomonadati</taxon>
        <taxon>Bacteroidota</taxon>
        <taxon>Chitinophagia</taxon>
        <taxon>Chitinophagales</taxon>
        <taxon>Chitinophagaceae</taxon>
        <taxon>Chitinophaga</taxon>
    </lineage>
</organism>
<protein>
    <submittedName>
        <fullName evidence="1">Uncharacterized protein</fullName>
    </submittedName>
</protein>
<dbReference type="RefSeq" id="WP_108689075.1">
    <property type="nucleotide sequence ID" value="NZ_QCYK01000003.1"/>
</dbReference>
<dbReference type="OrthoDB" id="1343312at2"/>
<proteinExistence type="predicted"/>
<dbReference type="InterPro" id="IPR053865">
    <property type="entry name" value="DUF6934"/>
</dbReference>
<name>A0A2T7BE72_9BACT</name>
<sequence length="148" mass="17360">MNFERYSYKTFGNDERVQYAFVSNGSRGPINKMLTFSHFGEEIYNLALEDIDEDTGSFNQYAVTNNGDTQKILLTIAEAVVHFTSTRPWAQIFIKGNSAARNRLYRMYIGRFMADIRQWYEVYGLRGKTWEIFEERGDYGAYLVIRLK</sequence>
<dbReference type="EMBL" id="QCYK01000003">
    <property type="protein sequence ID" value="PUZ23330.1"/>
    <property type="molecule type" value="Genomic_DNA"/>
</dbReference>